<name>A0A9P5JTL3_9AGAM</name>
<sequence length="334" mass="37688">MDAIILEAVKPQEDLMRQPVAETEEERVDIIINLRTAWVHRNHPMASPSFLFAEDLCIITRRPDLQYSTLATTYATNSRSPSVLQRQSQTSSPSGRASAGSTWRPKWHVHGEAGELLAVKNIQESRISFFPCICPPETGGDGRCILKKRVKKFEISEARRVTCHNACRHSWTVKTYKMRRRYTVPRIVATGNHAASPSISAALPTHKGTARRRAGKAAPPPVVVPFTLVMSPAGALLHALRASILLKRSAWPHSSLLWVQEVGVEDSCIESHRKPEPKIDDGTLRRTCLAPHECRQKLTAEAWTEDLFWTRYLFRVHQISEEEERRNVVLSVIV</sequence>
<accession>A0A9P5JTL3</accession>
<dbReference type="Proteomes" id="UP000759537">
    <property type="component" value="Unassembled WGS sequence"/>
</dbReference>
<reference evidence="2" key="2">
    <citation type="journal article" date="2020" name="Nat. Commun.">
        <title>Large-scale genome sequencing of mycorrhizal fungi provides insights into the early evolution of symbiotic traits.</title>
        <authorList>
            <person name="Miyauchi S."/>
            <person name="Kiss E."/>
            <person name="Kuo A."/>
            <person name="Drula E."/>
            <person name="Kohler A."/>
            <person name="Sanchez-Garcia M."/>
            <person name="Morin E."/>
            <person name="Andreopoulos B."/>
            <person name="Barry K.W."/>
            <person name="Bonito G."/>
            <person name="Buee M."/>
            <person name="Carver A."/>
            <person name="Chen C."/>
            <person name="Cichocki N."/>
            <person name="Clum A."/>
            <person name="Culley D."/>
            <person name="Crous P.W."/>
            <person name="Fauchery L."/>
            <person name="Girlanda M."/>
            <person name="Hayes R.D."/>
            <person name="Keri Z."/>
            <person name="LaButti K."/>
            <person name="Lipzen A."/>
            <person name="Lombard V."/>
            <person name="Magnuson J."/>
            <person name="Maillard F."/>
            <person name="Murat C."/>
            <person name="Nolan M."/>
            <person name="Ohm R.A."/>
            <person name="Pangilinan J."/>
            <person name="Pereira M.F."/>
            <person name="Perotto S."/>
            <person name="Peter M."/>
            <person name="Pfister S."/>
            <person name="Riley R."/>
            <person name="Sitrit Y."/>
            <person name="Stielow J.B."/>
            <person name="Szollosi G."/>
            <person name="Zifcakova L."/>
            <person name="Stursova M."/>
            <person name="Spatafora J.W."/>
            <person name="Tedersoo L."/>
            <person name="Vaario L.M."/>
            <person name="Yamada A."/>
            <person name="Yan M."/>
            <person name="Wang P."/>
            <person name="Xu J."/>
            <person name="Bruns T."/>
            <person name="Baldrian P."/>
            <person name="Vilgalys R."/>
            <person name="Dunand C."/>
            <person name="Henrissat B."/>
            <person name="Grigoriev I.V."/>
            <person name="Hibbett D."/>
            <person name="Nagy L.G."/>
            <person name="Martin F.M."/>
        </authorList>
    </citation>
    <scope>NUCLEOTIDE SEQUENCE</scope>
    <source>
        <strain evidence="2">Prilba</strain>
    </source>
</reference>
<feature type="region of interest" description="Disordered" evidence="1">
    <location>
        <begin position="78"/>
        <end position="104"/>
    </location>
</feature>
<dbReference type="EMBL" id="WHVB01000089">
    <property type="protein sequence ID" value="KAF8462494.1"/>
    <property type="molecule type" value="Genomic_DNA"/>
</dbReference>
<feature type="compositionally biased region" description="Polar residues" evidence="1">
    <location>
        <begin position="78"/>
        <end position="101"/>
    </location>
</feature>
<protein>
    <submittedName>
        <fullName evidence="2">Uncharacterized protein</fullName>
    </submittedName>
</protein>
<proteinExistence type="predicted"/>
<reference evidence="2" key="1">
    <citation type="submission" date="2019-10" db="EMBL/GenBank/DDBJ databases">
        <authorList>
            <consortium name="DOE Joint Genome Institute"/>
            <person name="Kuo A."/>
            <person name="Miyauchi S."/>
            <person name="Kiss E."/>
            <person name="Drula E."/>
            <person name="Kohler A."/>
            <person name="Sanchez-Garcia M."/>
            <person name="Andreopoulos B."/>
            <person name="Barry K.W."/>
            <person name="Bonito G."/>
            <person name="Buee M."/>
            <person name="Carver A."/>
            <person name="Chen C."/>
            <person name="Cichocki N."/>
            <person name="Clum A."/>
            <person name="Culley D."/>
            <person name="Crous P.W."/>
            <person name="Fauchery L."/>
            <person name="Girlanda M."/>
            <person name="Hayes R."/>
            <person name="Keri Z."/>
            <person name="LaButti K."/>
            <person name="Lipzen A."/>
            <person name="Lombard V."/>
            <person name="Magnuson J."/>
            <person name="Maillard F."/>
            <person name="Morin E."/>
            <person name="Murat C."/>
            <person name="Nolan M."/>
            <person name="Ohm R."/>
            <person name="Pangilinan J."/>
            <person name="Pereira M."/>
            <person name="Perotto S."/>
            <person name="Peter M."/>
            <person name="Riley R."/>
            <person name="Sitrit Y."/>
            <person name="Stielow B."/>
            <person name="Szollosi G."/>
            <person name="Zifcakova L."/>
            <person name="Stursova M."/>
            <person name="Spatafora J.W."/>
            <person name="Tedersoo L."/>
            <person name="Vaario L.-M."/>
            <person name="Yamada A."/>
            <person name="Yan M."/>
            <person name="Wang P."/>
            <person name="Xu J."/>
            <person name="Bruns T."/>
            <person name="Baldrian P."/>
            <person name="Vilgalys R."/>
            <person name="Henrissat B."/>
            <person name="Grigoriev I.V."/>
            <person name="Hibbett D."/>
            <person name="Nagy L.G."/>
            <person name="Martin F.M."/>
        </authorList>
    </citation>
    <scope>NUCLEOTIDE SEQUENCE</scope>
    <source>
        <strain evidence="2">Prilba</strain>
    </source>
</reference>
<evidence type="ECO:0000313" key="3">
    <source>
        <dbReference type="Proteomes" id="UP000759537"/>
    </source>
</evidence>
<gene>
    <name evidence="2" type="ORF">DFH94DRAFT_686876</name>
</gene>
<comment type="caution">
    <text evidence="2">The sequence shown here is derived from an EMBL/GenBank/DDBJ whole genome shotgun (WGS) entry which is preliminary data.</text>
</comment>
<keyword evidence="3" id="KW-1185">Reference proteome</keyword>
<organism evidence="2 3">
    <name type="scientific">Russula ochroleuca</name>
    <dbReference type="NCBI Taxonomy" id="152965"/>
    <lineage>
        <taxon>Eukaryota</taxon>
        <taxon>Fungi</taxon>
        <taxon>Dikarya</taxon>
        <taxon>Basidiomycota</taxon>
        <taxon>Agaricomycotina</taxon>
        <taxon>Agaricomycetes</taxon>
        <taxon>Russulales</taxon>
        <taxon>Russulaceae</taxon>
        <taxon>Russula</taxon>
    </lineage>
</organism>
<dbReference type="AlphaFoldDB" id="A0A9P5JTL3"/>
<dbReference type="OrthoDB" id="73788at2759"/>
<evidence type="ECO:0000313" key="2">
    <source>
        <dbReference type="EMBL" id="KAF8462494.1"/>
    </source>
</evidence>
<evidence type="ECO:0000256" key="1">
    <source>
        <dbReference type="SAM" id="MobiDB-lite"/>
    </source>
</evidence>